<keyword evidence="1" id="KW-0472">Membrane</keyword>
<feature type="transmembrane region" description="Helical" evidence="1">
    <location>
        <begin position="88"/>
        <end position="107"/>
    </location>
</feature>
<accession>A0ABR9H9E1</accession>
<dbReference type="Pfam" id="PF02293">
    <property type="entry name" value="AmiS_UreI"/>
    <property type="match status" value="1"/>
</dbReference>
<dbReference type="EMBL" id="JADBGG010000059">
    <property type="protein sequence ID" value="MBE1427317.1"/>
    <property type="molecule type" value="Genomic_DNA"/>
</dbReference>
<feature type="transmembrane region" description="Helical" evidence="1">
    <location>
        <begin position="29"/>
        <end position="49"/>
    </location>
</feature>
<dbReference type="Proteomes" id="UP000639010">
    <property type="component" value="Unassembled WGS sequence"/>
</dbReference>
<feature type="transmembrane region" description="Helical" evidence="1">
    <location>
        <begin position="6"/>
        <end position="22"/>
    </location>
</feature>
<keyword evidence="1" id="KW-1133">Transmembrane helix</keyword>
<protein>
    <submittedName>
        <fullName evidence="2">Apolipoprotein N-acyltransferase</fullName>
    </submittedName>
</protein>
<name>A0ABR9H9E1_9BACT</name>
<reference evidence="2 3" key="1">
    <citation type="submission" date="2020-10" db="EMBL/GenBank/DDBJ databases">
        <title>Genomic Encyclopedia of Type Strains, Phase IV (KMG-IV): sequencing the most valuable type-strain genomes for metagenomic binning, comparative biology and taxonomic classification.</title>
        <authorList>
            <person name="Goeker M."/>
        </authorList>
    </citation>
    <scope>NUCLEOTIDE SEQUENCE [LARGE SCALE GENOMIC DNA]</scope>
    <source>
        <strain evidence="2 3">DSM 4194</strain>
    </source>
</reference>
<gene>
    <name evidence="2" type="ORF">H4684_004009</name>
</gene>
<feature type="transmembrane region" description="Helical" evidence="1">
    <location>
        <begin position="150"/>
        <end position="172"/>
    </location>
</feature>
<evidence type="ECO:0000313" key="2">
    <source>
        <dbReference type="EMBL" id="MBE1427317.1"/>
    </source>
</evidence>
<sequence>MTLVILVAISMMWIPVGLFFLGSGDAKTCGMMTFSVGIITIIGGILNAIAPTPNLWDATILIPFGLLYLVIGHALLWGVENMKSVGNASLMLSILCGIYCIANMNGYPAGLAKVAPVPYLAFMFATFAVLTALVWGNCYGKISAKLVGGLLIVLTFTGLIVPVFSLFLFGAFPF</sequence>
<organism evidence="2 3">
    <name type="scientific">Desulfomicrobium macestii</name>
    <dbReference type="NCBI Taxonomy" id="90731"/>
    <lineage>
        <taxon>Bacteria</taxon>
        <taxon>Pseudomonadati</taxon>
        <taxon>Thermodesulfobacteriota</taxon>
        <taxon>Desulfovibrionia</taxon>
        <taxon>Desulfovibrionales</taxon>
        <taxon>Desulfomicrobiaceae</taxon>
        <taxon>Desulfomicrobium</taxon>
    </lineage>
</organism>
<keyword evidence="3" id="KW-1185">Reference proteome</keyword>
<comment type="caution">
    <text evidence="2">The sequence shown here is derived from an EMBL/GenBank/DDBJ whole genome shotgun (WGS) entry which is preliminary data.</text>
</comment>
<dbReference type="RefSeq" id="WP_192625068.1">
    <property type="nucleotide sequence ID" value="NZ_JADBGG010000059.1"/>
</dbReference>
<keyword evidence="1" id="KW-0812">Transmembrane</keyword>
<feature type="transmembrane region" description="Helical" evidence="1">
    <location>
        <begin position="119"/>
        <end position="138"/>
    </location>
</feature>
<evidence type="ECO:0000256" key="1">
    <source>
        <dbReference type="SAM" id="Phobius"/>
    </source>
</evidence>
<dbReference type="InterPro" id="IPR003211">
    <property type="entry name" value="AmiSUreI_transpt"/>
</dbReference>
<proteinExistence type="predicted"/>
<evidence type="ECO:0000313" key="3">
    <source>
        <dbReference type="Proteomes" id="UP000639010"/>
    </source>
</evidence>
<feature type="transmembrane region" description="Helical" evidence="1">
    <location>
        <begin position="55"/>
        <end position="76"/>
    </location>
</feature>